<keyword evidence="2" id="KW-1185">Reference proteome</keyword>
<gene>
    <name evidence="1" type="ORF">SAMN04488033_101226</name>
</gene>
<organism evidence="1 2">
    <name type="scientific">Salegentibacter agarivorans</name>
    <dbReference type="NCBI Taxonomy" id="345907"/>
    <lineage>
        <taxon>Bacteria</taxon>
        <taxon>Pseudomonadati</taxon>
        <taxon>Bacteroidota</taxon>
        <taxon>Flavobacteriia</taxon>
        <taxon>Flavobacteriales</taxon>
        <taxon>Flavobacteriaceae</taxon>
        <taxon>Salegentibacter</taxon>
    </lineage>
</organism>
<dbReference type="EMBL" id="FOOH01000001">
    <property type="protein sequence ID" value="SFF59420.1"/>
    <property type="molecule type" value="Genomic_DNA"/>
</dbReference>
<accession>A0A1I2JZR9</accession>
<evidence type="ECO:0000313" key="2">
    <source>
        <dbReference type="Proteomes" id="UP000199116"/>
    </source>
</evidence>
<reference evidence="2" key="1">
    <citation type="submission" date="2016-10" db="EMBL/GenBank/DDBJ databases">
        <authorList>
            <person name="Varghese N."/>
            <person name="Submissions S."/>
        </authorList>
    </citation>
    <scope>NUCLEOTIDE SEQUENCE [LARGE SCALE GENOMIC DNA]</scope>
    <source>
        <strain evidence="2">DSM 23515</strain>
    </source>
</reference>
<protein>
    <submittedName>
        <fullName evidence="1">Uncharacterized protein</fullName>
    </submittedName>
</protein>
<dbReference type="Proteomes" id="UP000199116">
    <property type="component" value="Unassembled WGS sequence"/>
</dbReference>
<evidence type="ECO:0000313" key="1">
    <source>
        <dbReference type="EMBL" id="SFF59420.1"/>
    </source>
</evidence>
<dbReference type="AlphaFoldDB" id="A0A1I2JZR9"/>
<name>A0A1I2JZR9_9FLAO</name>
<sequence>MSKVEDKYARHKGKNPLSSKRYAEFISASNILDLRMKFEAGSETSSG</sequence>
<proteinExistence type="predicted"/>